<comment type="caution">
    <text evidence="2">The sequence shown here is derived from an EMBL/GenBank/DDBJ whole genome shotgun (WGS) entry which is preliminary data.</text>
</comment>
<accession>A0ABX1GHZ8</accession>
<name>A0ABX1GHZ8_9GAMM</name>
<keyword evidence="3" id="KW-1185">Reference proteome</keyword>
<dbReference type="Pfam" id="PF13609">
    <property type="entry name" value="Porin_4"/>
    <property type="match status" value="1"/>
</dbReference>
<feature type="domain" description="Porin" evidence="1">
    <location>
        <begin position="110"/>
        <end position="347"/>
    </location>
</feature>
<reference evidence="2 3" key="1">
    <citation type="submission" date="2020-04" db="EMBL/GenBank/DDBJ databases">
        <authorList>
            <person name="Yoon J."/>
        </authorList>
    </citation>
    <scope>NUCLEOTIDE SEQUENCE [LARGE SCALE GENOMIC DNA]</scope>
    <source>
        <strain evidence="2 3">KMU-166</strain>
    </source>
</reference>
<proteinExistence type="predicted"/>
<evidence type="ECO:0000313" key="2">
    <source>
        <dbReference type="EMBL" id="NKI18048.1"/>
    </source>
</evidence>
<dbReference type="EMBL" id="JAAWWK010000004">
    <property type="protein sequence ID" value="NKI18048.1"/>
    <property type="molecule type" value="Genomic_DNA"/>
</dbReference>
<dbReference type="Gene3D" id="2.40.160.10">
    <property type="entry name" value="Porin"/>
    <property type="match status" value="1"/>
</dbReference>
<dbReference type="Proteomes" id="UP000765845">
    <property type="component" value="Unassembled WGS sequence"/>
</dbReference>
<dbReference type="SUPFAM" id="SSF56935">
    <property type="entry name" value="Porins"/>
    <property type="match status" value="1"/>
</dbReference>
<evidence type="ECO:0000259" key="1">
    <source>
        <dbReference type="Pfam" id="PF13609"/>
    </source>
</evidence>
<dbReference type="RefSeq" id="WP_168450581.1">
    <property type="nucleotide sequence ID" value="NZ_JAAWWK010000004.1"/>
</dbReference>
<gene>
    <name evidence="2" type="ORF">HCU74_11600</name>
</gene>
<protein>
    <recommendedName>
        <fullName evidence="1">Porin domain-containing protein</fullName>
    </recommendedName>
</protein>
<dbReference type="InterPro" id="IPR023614">
    <property type="entry name" value="Porin_dom_sf"/>
</dbReference>
<organism evidence="2 3">
    <name type="scientific">Spongiibacter thalassae</name>
    <dbReference type="NCBI Taxonomy" id="2721624"/>
    <lineage>
        <taxon>Bacteria</taxon>
        <taxon>Pseudomonadati</taxon>
        <taxon>Pseudomonadota</taxon>
        <taxon>Gammaproteobacteria</taxon>
        <taxon>Cellvibrionales</taxon>
        <taxon>Spongiibacteraceae</taxon>
        <taxon>Spongiibacter</taxon>
    </lineage>
</organism>
<evidence type="ECO:0000313" key="3">
    <source>
        <dbReference type="Proteomes" id="UP000765845"/>
    </source>
</evidence>
<dbReference type="InterPro" id="IPR033900">
    <property type="entry name" value="Gram_neg_porin_domain"/>
</dbReference>
<sequence length="377" mass="41873">MNHLRWISPVIALTLANPVFGDSEPTVEIHTLSTDPDSTATYQSPYEQRINTLQHQPVSWLQLYGIAELEKSLHWQKPVAGSVAGHYDRDRSEHALRTLQLGAYAEWNEHLSAVVVLESEYAKTGYNRADEAYVTVAGGGLALNAGLMYYPIALVHGHFITPPLLEFAETRQPGALLTYTWQGLSLGGFIYEGEADHSSKNPDSDWGFNAHYVNRNGSLHLTASYIADIADSEGQLLLDQGNGYGKRVGAYGASALYGWRDGLAGEVTAEMVVAAEDMPDMPAGLERPASVNLELAVFPAETWQFAWRYEESRDLADAPARRYGVGMGWQFMPRLNLAAEFMRSKFNHRDSALMVTDKHGDTLQERYTLTTQLTLIF</sequence>